<protein>
    <recommendedName>
        <fullName evidence="3">Protein xylosyltransferase</fullName>
    </recommendedName>
</protein>
<reference evidence="1 2" key="1">
    <citation type="journal article" date="2024" name="Science">
        <title>Giant polyketide synthase enzymes in the biosynthesis of giant marine polyether toxins.</title>
        <authorList>
            <person name="Fallon T.R."/>
            <person name="Shende V.V."/>
            <person name="Wierzbicki I.H."/>
            <person name="Pendleton A.L."/>
            <person name="Watervoot N.F."/>
            <person name="Auber R.P."/>
            <person name="Gonzalez D.J."/>
            <person name="Wisecaver J.H."/>
            <person name="Moore B.S."/>
        </authorList>
    </citation>
    <scope>NUCLEOTIDE SEQUENCE [LARGE SCALE GENOMIC DNA]</scope>
    <source>
        <strain evidence="1 2">12B1</strain>
    </source>
</reference>
<accession>A0AB34K8Q1</accession>
<sequence>MASEDLGACVALPGHAWGDSVDPDALGAKNQVLGLPQLNLSTSACCRRCAQTLGCTAWTRRRGGVCLLRRWAPLTMLADGGATAGRVKTPCTEHCLLPDFGRSAPWPFVGGARLARASMRDVPWMALHHRPEEARFQHPPDELLAARAPKAAAAAARGKRRGGARVAVCMAGQARTLSHPLVHAAAFEHLLERGRHDLYAVLSTGSDGCSSGCADQRMWRRRTSFQGYDDMQMAPPCELERALSLLRPVRLRLVLKEEPAVCAENFATLQLRSWAACAELVIEAMRGAQDRYDYMFRTRPDVFWQAPVDLPRIAAALELTRRHDVVVTGNDWHMMVHTSQLRAIADMRHADCAPLCNGCKRCPFREIFDDFNEYCIMLNHLAKWRLLHIEAMHPEDGRILHYTSAHPWFKPLRQGKLTRWEASGTLKRQRKGTRIVCQSPPLRCNFCGPYHELHCPERMEMTFTAHPRLKLIPAIAVNSAVPRIHQHEAFVNMSSTLDKRGRCKKTHSAYE</sequence>
<keyword evidence="2" id="KW-1185">Reference proteome</keyword>
<organism evidence="1 2">
    <name type="scientific">Prymnesium parvum</name>
    <name type="common">Toxic golden alga</name>
    <dbReference type="NCBI Taxonomy" id="97485"/>
    <lineage>
        <taxon>Eukaryota</taxon>
        <taxon>Haptista</taxon>
        <taxon>Haptophyta</taxon>
        <taxon>Prymnesiophyceae</taxon>
        <taxon>Prymnesiales</taxon>
        <taxon>Prymnesiaceae</taxon>
        <taxon>Prymnesium</taxon>
    </lineage>
</organism>
<dbReference type="EMBL" id="JBGBPQ010000002">
    <property type="protein sequence ID" value="KAL1528849.1"/>
    <property type="molecule type" value="Genomic_DNA"/>
</dbReference>
<comment type="caution">
    <text evidence="1">The sequence shown here is derived from an EMBL/GenBank/DDBJ whole genome shotgun (WGS) entry which is preliminary data.</text>
</comment>
<name>A0AB34K8Q1_PRYPA</name>
<dbReference type="AlphaFoldDB" id="A0AB34K8Q1"/>
<proteinExistence type="predicted"/>
<evidence type="ECO:0000313" key="1">
    <source>
        <dbReference type="EMBL" id="KAL1528849.1"/>
    </source>
</evidence>
<evidence type="ECO:0000313" key="2">
    <source>
        <dbReference type="Proteomes" id="UP001515480"/>
    </source>
</evidence>
<evidence type="ECO:0008006" key="3">
    <source>
        <dbReference type="Google" id="ProtNLM"/>
    </source>
</evidence>
<gene>
    <name evidence="1" type="ORF">AB1Y20_010172</name>
</gene>
<dbReference type="Proteomes" id="UP001515480">
    <property type="component" value="Unassembled WGS sequence"/>
</dbReference>